<dbReference type="OrthoDB" id="10057496at2759"/>
<dbReference type="KEGG" id="mrr:Moror_12594"/>
<organism evidence="1 2">
    <name type="scientific">Moniliophthora roreri (strain MCA 2997)</name>
    <name type="common">Cocoa frosty pod rot fungus</name>
    <name type="synonym">Crinipellis roreri</name>
    <dbReference type="NCBI Taxonomy" id="1381753"/>
    <lineage>
        <taxon>Eukaryota</taxon>
        <taxon>Fungi</taxon>
        <taxon>Dikarya</taxon>
        <taxon>Basidiomycota</taxon>
        <taxon>Agaricomycotina</taxon>
        <taxon>Agaricomycetes</taxon>
        <taxon>Agaricomycetidae</taxon>
        <taxon>Agaricales</taxon>
        <taxon>Marasmiineae</taxon>
        <taxon>Marasmiaceae</taxon>
        <taxon>Moniliophthora</taxon>
    </lineage>
</organism>
<sequence>MRDMRRSPDKLCSQLLVRNMIIGTAPSGRDFVSRRDLGMEVWYTIELKVWSWAFEKDGWIASALTMRASMIPVQDQAQAQALKVDRNLSGVRNSSYISGKPYRQRKVDLLLACRYGDLENVQAFVQKHEDEPLSSIRDENSNTILDMVMVPIRYPQICLVKNTVYALFTQNNYRSTALNSHLSTTQKLVQFPGGPGTDLIDIKNAATRC</sequence>
<dbReference type="EMBL" id="AWSO01000071">
    <property type="protein sequence ID" value="ESK95622.1"/>
    <property type="molecule type" value="Genomic_DNA"/>
</dbReference>
<dbReference type="HOGENOM" id="CLU_1315705_0_0_1"/>
<comment type="caution">
    <text evidence="1">The sequence shown here is derived from an EMBL/GenBank/DDBJ whole genome shotgun (WGS) entry which is preliminary data.</text>
</comment>
<gene>
    <name evidence="1" type="ORF">Moror_12594</name>
</gene>
<proteinExistence type="predicted"/>
<dbReference type="AlphaFoldDB" id="V2XPI0"/>
<accession>V2XPI0</accession>
<dbReference type="Proteomes" id="UP000017559">
    <property type="component" value="Unassembled WGS sequence"/>
</dbReference>
<evidence type="ECO:0000313" key="2">
    <source>
        <dbReference type="Proteomes" id="UP000017559"/>
    </source>
</evidence>
<dbReference type="STRING" id="1381753.V2XPI0"/>
<keyword evidence="2" id="KW-1185">Reference proteome</keyword>
<protein>
    <submittedName>
        <fullName evidence="1">Cytoplasmic protein</fullName>
    </submittedName>
</protein>
<reference evidence="1 2" key="1">
    <citation type="journal article" date="2014" name="BMC Genomics">
        <title>Genome and secretome analysis of the hemibiotrophic fungal pathogen, Moniliophthora roreri, which causes frosty pod rot disease of cacao: mechanisms of the biotrophic and necrotrophic phases.</title>
        <authorList>
            <person name="Meinhardt L.W."/>
            <person name="Costa G.G.L."/>
            <person name="Thomazella D.P.T."/>
            <person name="Teixeira P.J.P.L."/>
            <person name="Carazzolle M.F."/>
            <person name="Schuster S.C."/>
            <person name="Carlson J.E."/>
            <person name="Guiltinan M.J."/>
            <person name="Mieczkowski P."/>
            <person name="Farmer A."/>
            <person name="Ramaraj T."/>
            <person name="Crozier J."/>
            <person name="Davis R.E."/>
            <person name="Shao J."/>
            <person name="Melnick R.L."/>
            <person name="Pereira G.A.G."/>
            <person name="Bailey B.A."/>
        </authorList>
    </citation>
    <scope>NUCLEOTIDE SEQUENCE [LARGE SCALE GENOMIC DNA]</scope>
    <source>
        <strain evidence="1 2">MCA 2997</strain>
    </source>
</reference>
<name>V2XPI0_MONRO</name>
<evidence type="ECO:0000313" key="1">
    <source>
        <dbReference type="EMBL" id="ESK95622.1"/>
    </source>
</evidence>